<sequence length="86" mass="9120">MPIKGVADRGVADGACGACHSSREQSTRCPNLWGAPTRLSQQSLCMAVIPTGNLVALRTPRFPKDKNKNKNANPVYGTAVLSHCAL</sequence>
<comment type="caution">
    <text evidence="2">The sequence shown here is derived from an EMBL/GenBank/DDBJ whole genome shotgun (WGS) entry which is preliminary data.</text>
</comment>
<dbReference type="Proteomes" id="UP001586593">
    <property type="component" value="Unassembled WGS sequence"/>
</dbReference>
<feature type="compositionally biased region" description="Basic and acidic residues" evidence="1">
    <location>
        <begin position="1"/>
        <end position="11"/>
    </location>
</feature>
<feature type="region of interest" description="Disordered" evidence="1">
    <location>
        <begin position="1"/>
        <end position="26"/>
    </location>
</feature>
<keyword evidence="3" id="KW-1185">Reference proteome</keyword>
<reference evidence="2 3" key="1">
    <citation type="journal article" date="2024" name="Commun. Biol.">
        <title>Comparative genomic analysis of thermophilic fungi reveals convergent evolutionary adaptations and gene losses.</title>
        <authorList>
            <person name="Steindorff A.S."/>
            <person name="Aguilar-Pontes M.V."/>
            <person name="Robinson A.J."/>
            <person name="Andreopoulos B."/>
            <person name="LaButti K."/>
            <person name="Kuo A."/>
            <person name="Mondo S."/>
            <person name="Riley R."/>
            <person name="Otillar R."/>
            <person name="Haridas S."/>
            <person name="Lipzen A."/>
            <person name="Grimwood J."/>
            <person name="Schmutz J."/>
            <person name="Clum A."/>
            <person name="Reid I.D."/>
            <person name="Moisan M.C."/>
            <person name="Butler G."/>
            <person name="Nguyen T.T.M."/>
            <person name="Dewar K."/>
            <person name="Conant G."/>
            <person name="Drula E."/>
            <person name="Henrissat B."/>
            <person name="Hansel C."/>
            <person name="Singer S."/>
            <person name="Hutchinson M.I."/>
            <person name="de Vries R.P."/>
            <person name="Natvig D.O."/>
            <person name="Powell A.J."/>
            <person name="Tsang A."/>
            <person name="Grigoriev I.V."/>
        </authorList>
    </citation>
    <scope>NUCLEOTIDE SEQUENCE [LARGE SCALE GENOMIC DNA]</scope>
    <source>
        <strain evidence="2 3">ATCC 24622</strain>
    </source>
</reference>
<proteinExistence type="predicted"/>
<protein>
    <submittedName>
        <fullName evidence="2">Uncharacterized protein</fullName>
    </submittedName>
</protein>
<gene>
    <name evidence="2" type="ORF">VTK73DRAFT_496</name>
</gene>
<evidence type="ECO:0000256" key="1">
    <source>
        <dbReference type="SAM" id="MobiDB-lite"/>
    </source>
</evidence>
<evidence type="ECO:0000313" key="3">
    <source>
        <dbReference type="Proteomes" id="UP001586593"/>
    </source>
</evidence>
<accession>A0ABR3VUX2</accession>
<organism evidence="2 3">
    <name type="scientific">Phialemonium thermophilum</name>
    <dbReference type="NCBI Taxonomy" id="223376"/>
    <lineage>
        <taxon>Eukaryota</taxon>
        <taxon>Fungi</taxon>
        <taxon>Dikarya</taxon>
        <taxon>Ascomycota</taxon>
        <taxon>Pezizomycotina</taxon>
        <taxon>Sordariomycetes</taxon>
        <taxon>Sordariomycetidae</taxon>
        <taxon>Cephalothecales</taxon>
        <taxon>Cephalothecaceae</taxon>
        <taxon>Phialemonium</taxon>
    </lineage>
</organism>
<dbReference type="EMBL" id="JAZHXJ010001096">
    <property type="protein sequence ID" value="KAL1845531.1"/>
    <property type="molecule type" value="Genomic_DNA"/>
</dbReference>
<evidence type="ECO:0000313" key="2">
    <source>
        <dbReference type="EMBL" id="KAL1845531.1"/>
    </source>
</evidence>
<name>A0ABR3VUX2_9PEZI</name>